<organism evidence="5 6">
    <name type="scientific">Photobacterium swingsii</name>
    <dbReference type="NCBI Taxonomy" id="680026"/>
    <lineage>
        <taxon>Bacteria</taxon>
        <taxon>Pseudomonadati</taxon>
        <taxon>Pseudomonadota</taxon>
        <taxon>Gammaproteobacteria</taxon>
        <taxon>Vibrionales</taxon>
        <taxon>Vibrionaceae</taxon>
        <taxon>Photobacterium</taxon>
    </lineage>
</organism>
<evidence type="ECO:0000256" key="3">
    <source>
        <dbReference type="ARBA" id="ARBA00038493"/>
    </source>
</evidence>
<keyword evidence="2" id="KW-0456">Lyase</keyword>
<evidence type="ECO:0000313" key="5">
    <source>
        <dbReference type="EMBL" id="PSW26536.1"/>
    </source>
</evidence>
<keyword evidence="6" id="KW-1185">Reference proteome</keyword>
<dbReference type="GO" id="GO:0019243">
    <property type="term" value="P:methylglyoxal catabolic process to D-lactate via S-lactoyl-glutathione"/>
    <property type="evidence" value="ECO:0007669"/>
    <property type="project" value="TreeGrafter"/>
</dbReference>
<comment type="similarity">
    <text evidence="3">Belongs to the peptidase C56 family. HSP31-like subfamily.</text>
</comment>
<dbReference type="CDD" id="cd03141">
    <property type="entry name" value="GATase1_Hsp31_like"/>
    <property type="match status" value="1"/>
</dbReference>
<proteinExistence type="inferred from homology"/>
<comment type="caution">
    <text evidence="5">The sequence shown here is derived from an EMBL/GenBank/DDBJ whole genome shotgun (WGS) entry which is preliminary data.</text>
</comment>
<dbReference type="STRING" id="680026.AB733_16320"/>
<dbReference type="OrthoDB" id="9792284at2"/>
<dbReference type="AlphaFoldDB" id="A0A0J8XWD1"/>
<dbReference type="RefSeq" id="WP_048899734.1">
    <property type="nucleotide sequence ID" value="NZ_AP024852.1"/>
</dbReference>
<name>A0A0J8XWD1_9GAMM</name>
<dbReference type="InterPro" id="IPR002818">
    <property type="entry name" value="DJ-1/PfpI"/>
</dbReference>
<sequence>MKILMVLTSHDKLGNTEHKTGFWVEEFAAPYYCFLDANADITLASPAGGQPPIDPNSELEQSQTEATERFNHDEDAQQQLANTFKLADVSAKDFDAIFYPGGHGPLWDLVDDADSIALIESFWQDGKPVSAVCHAPAVLLNAKDQNGEFIISGKAVTGFTNSEETAVGLAEVVPFLLQDELVKRGGQFESAQDWHPLAIQDGRLITGQNPASSEAVAEALLNALK</sequence>
<dbReference type="InterPro" id="IPR029062">
    <property type="entry name" value="Class_I_gatase-like"/>
</dbReference>
<dbReference type="GO" id="GO:0016740">
    <property type="term" value="F:transferase activity"/>
    <property type="evidence" value="ECO:0007669"/>
    <property type="project" value="UniProtKB-KW"/>
</dbReference>
<dbReference type="PANTHER" id="PTHR48094">
    <property type="entry name" value="PROTEIN/NUCLEIC ACID DEGLYCASE DJ-1-RELATED"/>
    <property type="match status" value="1"/>
</dbReference>
<evidence type="ECO:0000256" key="1">
    <source>
        <dbReference type="ARBA" id="ARBA00023016"/>
    </source>
</evidence>
<feature type="domain" description="DJ-1/PfpI" evidence="4">
    <location>
        <begin position="26"/>
        <end position="222"/>
    </location>
</feature>
<dbReference type="InterPro" id="IPR050325">
    <property type="entry name" value="Prot/Nucl_acid_deglycase"/>
</dbReference>
<protein>
    <submittedName>
        <fullName evidence="5">Type 1 glutamine amidotransferase domain-containing protein</fullName>
    </submittedName>
</protein>
<keyword evidence="5" id="KW-0808">Transferase</keyword>
<dbReference type="GO" id="GO:0005737">
    <property type="term" value="C:cytoplasm"/>
    <property type="evidence" value="ECO:0007669"/>
    <property type="project" value="TreeGrafter"/>
</dbReference>
<dbReference type="PANTHER" id="PTHR48094:SF11">
    <property type="entry name" value="GLUTATHIONE-INDEPENDENT GLYOXALASE HSP31-RELATED"/>
    <property type="match status" value="1"/>
</dbReference>
<dbReference type="GO" id="GO:0019172">
    <property type="term" value="F:glyoxalase III activity"/>
    <property type="evidence" value="ECO:0007669"/>
    <property type="project" value="TreeGrafter"/>
</dbReference>
<dbReference type="Gene3D" id="3.40.50.880">
    <property type="match status" value="1"/>
</dbReference>
<dbReference type="Pfam" id="PF01965">
    <property type="entry name" value="DJ-1_PfpI"/>
    <property type="match status" value="1"/>
</dbReference>
<dbReference type="SUPFAM" id="SSF52317">
    <property type="entry name" value="Class I glutamine amidotransferase-like"/>
    <property type="match status" value="1"/>
</dbReference>
<keyword evidence="1" id="KW-0346">Stress response</keyword>
<evidence type="ECO:0000259" key="4">
    <source>
        <dbReference type="Pfam" id="PF01965"/>
    </source>
</evidence>
<evidence type="ECO:0000313" key="6">
    <source>
        <dbReference type="Proteomes" id="UP000240481"/>
    </source>
</evidence>
<evidence type="ECO:0000256" key="2">
    <source>
        <dbReference type="ARBA" id="ARBA00023239"/>
    </source>
</evidence>
<accession>A0A0J8XWD1</accession>
<gene>
    <name evidence="5" type="ORF">C9I94_00665</name>
</gene>
<reference evidence="5 6" key="1">
    <citation type="submission" date="2018-01" db="EMBL/GenBank/DDBJ databases">
        <title>Whole genome sequencing of Histamine producing bacteria.</title>
        <authorList>
            <person name="Butler K."/>
        </authorList>
    </citation>
    <scope>NUCLEOTIDE SEQUENCE [LARGE SCALE GENOMIC DNA]</scope>
    <source>
        <strain evidence="5 6">DSM 24669</strain>
    </source>
</reference>
<keyword evidence="5" id="KW-0315">Glutamine amidotransferase</keyword>
<dbReference type="EMBL" id="PYLZ01000001">
    <property type="protein sequence ID" value="PSW26536.1"/>
    <property type="molecule type" value="Genomic_DNA"/>
</dbReference>
<dbReference type="Proteomes" id="UP000240481">
    <property type="component" value="Unassembled WGS sequence"/>
</dbReference>